<keyword evidence="1" id="KW-0732">Signal</keyword>
<accession>A0A1H2YBJ7</accession>
<evidence type="ECO:0008006" key="4">
    <source>
        <dbReference type="Google" id="ProtNLM"/>
    </source>
</evidence>
<dbReference type="EMBL" id="FNON01000002">
    <property type="protein sequence ID" value="SDX02044.1"/>
    <property type="molecule type" value="Genomic_DNA"/>
</dbReference>
<dbReference type="AlphaFoldDB" id="A0A1H2YBJ7"/>
<organism evidence="2 3">
    <name type="scientific">Amycolatopsis xylanica</name>
    <dbReference type="NCBI Taxonomy" id="589385"/>
    <lineage>
        <taxon>Bacteria</taxon>
        <taxon>Bacillati</taxon>
        <taxon>Actinomycetota</taxon>
        <taxon>Actinomycetes</taxon>
        <taxon>Pseudonocardiales</taxon>
        <taxon>Pseudonocardiaceae</taxon>
        <taxon>Amycolatopsis</taxon>
    </lineage>
</organism>
<proteinExistence type="predicted"/>
<reference evidence="2 3" key="1">
    <citation type="submission" date="2016-10" db="EMBL/GenBank/DDBJ databases">
        <authorList>
            <person name="de Groot N.N."/>
        </authorList>
    </citation>
    <scope>NUCLEOTIDE SEQUENCE [LARGE SCALE GENOMIC DNA]</scope>
    <source>
        <strain evidence="2 3">CPCC 202699</strain>
    </source>
</reference>
<feature type="chain" id="PRO_5011456306" description="DUF3558 domain-containing protein" evidence="1">
    <location>
        <begin position="23"/>
        <end position="178"/>
    </location>
</feature>
<evidence type="ECO:0000256" key="1">
    <source>
        <dbReference type="SAM" id="SignalP"/>
    </source>
</evidence>
<feature type="signal peptide" evidence="1">
    <location>
        <begin position="1"/>
        <end position="22"/>
    </location>
</feature>
<evidence type="ECO:0000313" key="3">
    <source>
        <dbReference type="Proteomes" id="UP000199515"/>
    </source>
</evidence>
<dbReference type="PROSITE" id="PS51257">
    <property type="entry name" value="PROKAR_LIPOPROTEIN"/>
    <property type="match status" value="1"/>
</dbReference>
<keyword evidence="3" id="KW-1185">Reference proteome</keyword>
<sequence length="178" mass="18190">MRSWRIVLISALALVTVGCSSAEKPAAAPKPSPTKAVTLKEPCAVLAGDAVGKAIERQSVTGAPGPDQNTAANGGKAKTCVYSAEGKQVGALAVTRYDGNKVKPDAMIASIKEKKPGSRDVPGIAEGALYYVEEAKTATLVAAKVVGGVPILVSYSGPAKMTPEQMTPLVKQAIDAES</sequence>
<name>A0A1H2YBJ7_9PSEU</name>
<evidence type="ECO:0000313" key="2">
    <source>
        <dbReference type="EMBL" id="SDX02044.1"/>
    </source>
</evidence>
<dbReference type="RefSeq" id="WP_091288008.1">
    <property type="nucleotide sequence ID" value="NZ_FNON01000002.1"/>
</dbReference>
<dbReference type="OrthoDB" id="3636728at2"/>
<protein>
    <recommendedName>
        <fullName evidence="4">DUF3558 domain-containing protein</fullName>
    </recommendedName>
</protein>
<dbReference type="STRING" id="589385.SAMN05421504_10265"/>
<dbReference type="Proteomes" id="UP000199515">
    <property type="component" value="Unassembled WGS sequence"/>
</dbReference>
<gene>
    <name evidence="2" type="ORF">SAMN05421504_10265</name>
</gene>